<gene>
    <name evidence="2" type="ORF">IE331_10475</name>
</gene>
<dbReference type="EMBL" id="JACYXZ010000003">
    <property type="protein sequence ID" value="MBD8870046.1"/>
    <property type="molecule type" value="Genomic_DNA"/>
</dbReference>
<sequence length="50" mass="5111">MSLTSLVIVAAEAGHSEPAVHPYAVGAITLVVLLALLVVLLMFGGGREHS</sequence>
<keyword evidence="1" id="KW-0812">Transmembrane</keyword>
<dbReference type="AlphaFoldDB" id="A0A927Q2X0"/>
<evidence type="ECO:0000313" key="3">
    <source>
        <dbReference type="Proteomes" id="UP000616839"/>
    </source>
</evidence>
<protein>
    <submittedName>
        <fullName evidence="2">Uncharacterized protein</fullName>
    </submittedName>
</protein>
<proteinExistence type="predicted"/>
<dbReference type="RefSeq" id="WP_192143321.1">
    <property type="nucleotide sequence ID" value="NZ_JACYXZ010000003.1"/>
</dbReference>
<organism evidence="2 3">
    <name type="scientific">Nocardioides donggukensis</name>
    <dbReference type="NCBI Taxonomy" id="2774019"/>
    <lineage>
        <taxon>Bacteria</taxon>
        <taxon>Bacillati</taxon>
        <taxon>Actinomycetota</taxon>
        <taxon>Actinomycetes</taxon>
        <taxon>Propionibacteriales</taxon>
        <taxon>Nocardioidaceae</taxon>
        <taxon>Nocardioides</taxon>
    </lineage>
</organism>
<keyword evidence="1" id="KW-0472">Membrane</keyword>
<accession>A0A927Q2X0</accession>
<keyword evidence="3" id="KW-1185">Reference proteome</keyword>
<dbReference type="Proteomes" id="UP000616839">
    <property type="component" value="Unassembled WGS sequence"/>
</dbReference>
<feature type="transmembrane region" description="Helical" evidence="1">
    <location>
        <begin position="23"/>
        <end position="43"/>
    </location>
</feature>
<reference evidence="2" key="1">
    <citation type="submission" date="2020-09" db="EMBL/GenBank/DDBJ databases">
        <title>Nocardioides sp. strain MJB4 16S ribosomal RNA gene Genome sequencing and assembly.</title>
        <authorList>
            <person name="Kim I."/>
        </authorList>
    </citation>
    <scope>NUCLEOTIDE SEQUENCE</scope>
    <source>
        <strain evidence="2">MJB4</strain>
    </source>
</reference>
<comment type="caution">
    <text evidence="2">The sequence shown here is derived from an EMBL/GenBank/DDBJ whole genome shotgun (WGS) entry which is preliminary data.</text>
</comment>
<evidence type="ECO:0000313" key="2">
    <source>
        <dbReference type="EMBL" id="MBD8870046.1"/>
    </source>
</evidence>
<name>A0A927Q2X0_9ACTN</name>
<keyword evidence="1" id="KW-1133">Transmembrane helix</keyword>
<evidence type="ECO:0000256" key="1">
    <source>
        <dbReference type="SAM" id="Phobius"/>
    </source>
</evidence>